<sequence>MLFTTSLWLFVLINKVAHTFELNPNAYQQTQDEREIKQHCLIFEDHFNRFDLRKWQHEITLSGGGNWEFQWYTNNRSNSFVEDGILYIKPTLTSDSIGEQTMREGGRINLWSGQPSVGCTGMEIIQITTRVTLYRNKVHVLQSCERVAGTASGGNYLNPIQSARLRTIDSVSIKYGKVEVRARLPKGDWIWPAIWMMPKHSQYGEWPASGEIDIVESRGNTQYPYGNITTIGSTLHWGTHYTTNKYSLTAAEGILDDGSTFADDFHTYGLEWSKDGLRTFVDDKTILLTNFDQSFFERGGFPDTWSNPWRSGDIGAPFDSEFYLIFNVAVGGVNGFFPDAPGKPWRNDDPHAINAFWDHREEWLSTWGEDNKNAMAIDWVKVWSAETDC</sequence>
<evidence type="ECO:0000313" key="4">
    <source>
        <dbReference type="EMBL" id="KAG2227502.1"/>
    </source>
</evidence>
<dbReference type="InterPro" id="IPR000757">
    <property type="entry name" value="Beta-glucanase-like"/>
</dbReference>
<dbReference type="CDD" id="cd08024">
    <property type="entry name" value="GH16_CCF"/>
    <property type="match status" value="1"/>
</dbReference>
<comment type="similarity">
    <text evidence="1">Belongs to the glycosyl hydrolase 16 family.</text>
</comment>
<feature type="domain" description="GH16" evidence="3">
    <location>
        <begin position="18"/>
        <end position="388"/>
    </location>
</feature>
<proteinExistence type="inferred from homology"/>
<dbReference type="PROSITE" id="PS51762">
    <property type="entry name" value="GH16_2"/>
    <property type="match status" value="1"/>
</dbReference>
<evidence type="ECO:0000259" key="3">
    <source>
        <dbReference type="PROSITE" id="PS51762"/>
    </source>
</evidence>
<dbReference type="PANTHER" id="PTHR10963:SF55">
    <property type="entry name" value="GLYCOSIDE HYDROLASE FAMILY 16 PROTEIN"/>
    <property type="match status" value="1"/>
</dbReference>
<dbReference type="InterPro" id="IPR050546">
    <property type="entry name" value="Glycosyl_Hydrlase_16"/>
</dbReference>
<organism evidence="4 5">
    <name type="scientific">Circinella minor</name>
    <dbReference type="NCBI Taxonomy" id="1195481"/>
    <lineage>
        <taxon>Eukaryota</taxon>
        <taxon>Fungi</taxon>
        <taxon>Fungi incertae sedis</taxon>
        <taxon>Mucoromycota</taxon>
        <taxon>Mucoromycotina</taxon>
        <taxon>Mucoromycetes</taxon>
        <taxon>Mucorales</taxon>
        <taxon>Lichtheimiaceae</taxon>
        <taxon>Circinella</taxon>
    </lineage>
</organism>
<dbReference type="InterPro" id="IPR013320">
    <property type="entry name" value="ConA-like_dom_sf"/>
</dbReference>
<dbReference type="Proteomes" id="UP000646827">
    <property type="component" value="Unassembled WGS sequence"/>
</dbReference>
<dbReference type="SUPFAM" id="SSF49899">
    <property type="entry name" value="Concanavalin A-like lectins/glucanases"/>
    <property type="match status" value="1"/>
</dbReference>
<name>A0A8H7SG60_9FUNG</name>
<reference evidence="4 5" key="1">
    <citation type="submission" date="2020-12" db="EMBL/GenBank/DDBJ databases">
        <title>Metabolic potential, ecology and presence of endohyphal bacteria is reflected in genomic diversity of Mucoromycotina.</title>
        <authorList>
            <person name="Muszewska A."/>
            <person name="Okrasinska A."/>
            <person name="Steczkiewicz K."/>
            <person name="Drgas O."/>
            <person name="Orlowska M."/>
            <person name="Perlinska-Lenart U."/>
            <person name="Aleksandrzak-Piekarczyk T."/>
            <person name="Szatraj K."/>
            <person name="Zielenkiewicz U."/>
            <person name="Pilsyk S."/>
            <person name="Malc E."/>
            <person name="Mieczkowski P."/>
            <person name="Kruszewska J.S."/>
            <person name="Biernat P."/>
            <person name="Pawlowska J."/>
        </authorList>
    </citation>
    <scope>NUCLEOTIDE SEQUENCE [LARGE SCALE GENOMIC DNA]</scope>
    <source>
        <strain evidence="4 5">CBS 142.35</strain>
    </source>
</reference>
<gene>
    <name evidence="4" type="ORF">INT45_007528</name>
</gene>
<evidence type="ECO:0000313" key="5">
    <source>
        <dbReference type="Proteomes" id="UP000646827"/>
    </source>
</evidence>
<keyword evidence="5" id="KW-1185">Reference proteome</keyword>
<evidence type="ECO:0000256" key="1">
    <source>
        <dbReference type="ARBA" id="ARBA00006865"/>
    </source>
</evidence>
<dbReference type="Pfam" id="PF00722">
    <property type="entry name" value="Glyco_hydro_16"/>
    <property type="match status" value="1"/>
</dbReference>
<protein>
    <recommendedName>
        <fullName evidence="3">GH16 domain-containing protein</fullName>
    </recommendedName>
</protein>
<evidence type="ECO:0000256" key="2">
    <source>
        <dbReference type="SAM" id="SignalP"/>
    </source>
</evidence>
<accession>A0A8H7SG60</accession>
<keyword evidence="2" id="KW-0732">Signal</keyword>
<dbReference type="GO" id="GO:0005975">
    <property type="term" value="P:carbohydrate metabolic process"/>
    <property type="evidence" value="ECO:0007669"/>
    <property type="project" value="InterPro"/>
</dbReference>
<dbReference type="PANTHER" id="PTHR10963">
    <property type="entry name" value="GLYCOSYL HYDROLASE-RELATED"/>
    <property type="match status" value="1"/>
</dbReference>
<dbReference type="Gene3D" id="2.60.120.200">
    <property type="match status" value="1"/>
</dbReference>
<feature type="chain" id="PRO_5034996455" description="GH16 domain-containing protein" evidence="2">
    <location>
        <begin position="20"/>
        <end position="389"/>
    </location>
</feature>
<feature type="signal peptide" evidence="2">
    <location>
        <begin position="1"/>
        <end position="19"/>
    </location>
</feature>
<dbReference type="AlphaFoldDB" id="A0A8H7SG60"/>
<comment type="caution">
    <text evidence="4">The sequence shown here is derived from an EMBL/GenBank/DDBJ whole genome shotgun (WGS) entry which is preliminary data.</text>
</comment>
<dbReference type="GO" id="GO:0004553">
    <property type="term" value="F:hydrolase activity, hydrolyzing O-glycosyl compounds"/>
    <property type="evidence" value="ECO:0007669"/>
    <property type="project" value="InterPro"/>
</dbReference>
<dbReference type="EMBL" id="JAEPRB010000007">
    <property type="protein sequence ID" value="KAG2227502.1"/>
    <property type="molecule type" value="Genomic_DNA"/>
</dbReference>
<dbReference type="OrthoDB" id="4781at2759"/>